<name>A0A0F9FKN6_9ZZZZ</name>
<reference evidence="1" key="1">
    <citation type="journal article" date="2015" name="Nature">
        <title>Complex archaea that bridge the gap between prokaryotes and eukaryotes.</title>
        <authorList>
            <person name="Spang A."/>
            <person name="Saw J.H."/>
            <person name="Jorgensen S.L."/>
            <person name="Zaremba-Niedzwiedzka K."/>
            <person name="Martijn J."/>
            <person name="Lind A.E."/>
            <person name="van Eijk R."/>
            <person name="Schleper C."/>
            <person name="Guy L."/>
            <person name="Ettema T.J."/>
        </authorList>
    </citation>
    <scope>NUCLEOTIDE SEQUENCE</scope>
</reference>
<accession>A0A0F9FKN6</accession>
<evidence type="ECO:0000313" key="1">
    <source>
        <dbReference type="EMBL" id="KKL86959.1"/>
    </source>
</evidence>
<proteinExistence type="predicted"/>
<protein>
    <submittedName>
        <fullName evidence="1">Uncharacterized protein</fullName>
    </submittedName>
</protein>
<comment type="caution">
    <text evidence="1">The sequence shown here is derived from an EMBL/GenBank/DDBJ whole genome shotgun (WGS) entry which is preliminary data.</text>
</comment>
<gene>
    <name evidence="1" type="ORF">LCGC14_1939540</name>
</gene>
<dbReference type="AlphaFoldDB" id="A0A0F9FKN6"/>
<sequence length="374" mass="38775">MRTSFGTNIVEACRKRVFYTETAQTIYEGMPVCYEFDATTNVLGYDKGAGGVAGCQTSPNTTAEGNQNEGKYLRVEDPDADNIHAFAGVVAGTSEAGKLGGRWIDIFVANGAIVPVRTDQNCTVGRTILAVHSGDQHFAGPYEYEAWAVAVACETSDLSGGAGIVLAKLEPNMFIRQKGDALSLLIDDQDTGNDMCPNIIAITSGQATGSCIALDIGLTTVTTSNYAALYLSTTNTGVGTSGFKALYAKGNAYGTAITGAVNALHGQMDVEAGCGLSGIASGLFAKVHVKTGGGTLSGAIYAGQFALGLDSAVTGNVAQLHFELTTTIAKIPDYFFIADTAQAIGNLSTGFLTASHGIRVLIAGAAYRILLDKE</sequence>
<organism evidence="1">
    <name type="scientific">marine sediment metagenome</name>
    <dbReference type="NCBI Taxonomy" id="412755"/>
    <lineage>
        <taxon>unclassified sequences</taxon>
        <taxon>metagenomes</taxon>
        <taxon>ecological metagenomes</taxon>
    </lineage>
</organism>
<dbReference type="EMBL" id="LAZR01020966">
    <property type="protein sequence ID" value="KKL86959.1"/>
    <property type="molecule type" value="Genomic_DNA"/>
</dbReference>